<dbReference type="SUPFAM" id="SSF56672">
    <property type="entry name" value="DNA/RNA polymerases"/>
    <property type="match status" value="1"/>
</dbReference>
<comment type="caution">
    <text evidence="3">The sequence shown here is derived from an EMBL/GenBank/DDBJ whole genome shotgun (WGS) entry which is preliminary data.</text>
</comment>
<dbReference type="Pfam" id="PF07727">
    <property type="entry name" value="RVT_2"/>
    <property type="match status" value="1"/>
</dbReference>
<dbReference type="Proteomes" id="UP000765509">
    <property type="component" value="Unassembled WGS sequence"/>
</dbReference>
<dbReference type="InterPro" id="IPR013103">
    <property type="entry name" value="RVT_2"/>
</dbReference>
<name>A0A9Q3F3S5_9BASI</name>
<keyword evidence="4" id="KW-1185">Reference proteome</keyword>
<dbReference type="PANTHER" id="PTHR11439:SF483">
    <property type="entry name" value="PEPTIDE SYNTHASE GLIP-LIKE, PUTATIVE (AFU_ORTHOLOGUE AFUA_3G12920)-RELATED"/>
    <property type="match status" value="1"/>
</dbReference>
<proteinExistence type="predicted"/>
<dbReference type="EMBL" id="AVOT02039308">
    <property type="protein sequence ID" value="MBW0534330.1"/>
    <property type="molecule type" value="Genomic_DNA"/>
</dbReference>
<reference evidence="3" key="1">
    <citation type="submission" date="2021-03" db="EMBL/GenBank/DDBJ databases">
        <title>Draft genome sequence of rust myrtle Austropuccinia psidii MF-1, a brazilian biotype.</title>
        <authorList>
            <person name="Quecine M.C."/>
            <person name="Pachon D.M.R."/>
            <person name="Bonatelli M.L."/>
            <person name="Correr F.H."/>
            <person name="Franceschini L.M."/>
            <person name="Leite T.F."/>
            <person name="Margarido G.R.A."/>
            <person name="Almeida C.A."/>
            <person name="Ferrarezi J.A."/>
            <person name="Labate C.A."/>
        </authorList>
    </citation>
    <scope>NUCLEOTIDE SEQUENCE</scope>
    <source>
        <strain evidence="3">MF-1</strain>
    </source>
</reference>
<sequence>MKALTFEPYSDALRVLDSSTGKIRVTCDYAQLKSKTSVILRKDPSSLPCMASLAQPKIASLPVLKSQSSNVSDSGPSQPNEELTQTDNPDQGTSGHSVKNKPRYDYVPYYNTAPQEVSSGALTNQSEEKSWRMAMKQEYDSLMNHNTGELVPYPTDGSKVIGGMWRLTQKQNEFGEVYRYKAQWVVLGNHQEHLLHYYNTWASVGRNESFKTMLILVVCQGYIPYQFDIETAFLHGEMDAIVHVKQVKGFEVPGKEGWVWRLNKSLYGTKQAPRMWQAKLTQVLNDLGMNSTRADDSLYTNEKQTMFLHVHVDDGFLIGKLEQELLLFLKELHTVLKLKYQRNPTQHLGYHLNWTPDGNVYLSQHDLIHRLLRDSDMENSRPVKSPCNGNLLKELEAVGEPADITGYQQVIGSLSYLAQHTRPDILFTVNSLSRYSTHPSERHWVALKHLLRYLKGMSQLCVYYYKNGTEKGLVGWADADYANDRCDRKSISGNLLTYHGNPVSWTSKKQSVVAQSTTEAEFISMNLCAKQIRWMTFLLTDLGQSVTKPIIYNDNSGAVIISSQASLNANTKHIEIRYQYVRDMVVKGLIQVRQVGTNEMVADVLTKPMGIKKIQDVYKQLHLKNQGGVSRGKGDEE</sequence>
<accession>A0A9Q3F3S5</accession>
<gene>
    <name evidence="3" type="ORF">O181_074045</name>
</gene>
<evidence type="ECO:0000313" key="4">
    <source>
        <dbReference type="Proteomes" id="UP000765509"/>
    </source>
</evidence>
<dbReference type="OrthoDB" id="3344688at2759"/>
<feature type="domain" description="Reverse transcriptase Ty1/copia-type" evidence="2">
    <location>
        <begin position="147"/>
        <end position="387"/>
    </location>
</feature>
<feature type="region of interest" description="Disordered" evidence="1">
    <location>
        <begin position="64"/>
        <end position="105"/>
    </location>
</feature>
<evidence type="ECO:0000313" key="3">
    <source>
        <dbReference type="EMBL" id="MBW0534330.1"/>
    </source>
</evidence>
<dbReference type="AlphaFoldDB" id="A0A9Q3F3S5"/>
<dbReference type="PANTHER" id="PTHR11439">
    <property type="entry name" value="GAG-POL-RELATED RETROTRANSPOSON"/>
    <property type="match status" value="1"/>
</dbReference>
<organism evidence="3 4">
    <name type="scientific">Austropuccinia psidii MF-1</name>
    <dbReference type="NCBI Taxonomy" id="1389203"/>
    <lineage>
        <taxon>Eukaryota</taxon>
        <taxon>Fungi</taxon>
        <taxon>Dikarya</taxon>
        <taxon>Basidiomycota</taxon>
        <taxon>Pucciniomycotina</taxon>
        <taxon>Pucciniomycetes</taxon>
        <taxon>Pucciniales</taxon>
        <taxon>Sphaerophragmiaceae</taxon>
        <taxon>Austropuccinia</taxon>
    </lineage>
</organism>
<evidence type="ECO:0000256" key="1">
    <source>
        <dbReference type="SAM" id="MobiDB-lite"/>
    </source>
</evidence>
<feature type="compositionally biased region" description="Polar residues" evidence="1">
    <location>
        <begin position="65"/>
        <end position="97"/>
    </location>
</feature>
<evidence type="ECO:0000259" key="2">
    <source>
        <dbReference type="Pfam" id="PF07727"/>
    </source>
</evidence>
<dbReference type="InterPro" id="IPR043502">
    <property type="entry name" value="DNA/RNA_pol_sf"/>
</dbReference>
<dbReference type="CDD" id="cd09272">
    <property type="entry name" value="RNase_HI_RT_Ty1"/>
    <property type="match status" value="1"/>
</dbReference>
<protein>
    <recommendedName>
        <fullName evidence="2">Reverse transcriptase Ty1/copia-type domain-containing protein</fullName>
    </recommendedName>
</protein>